<dbReference type="PROSITE" id="PS51257">
    <property type="entry name" value="PROKAR_LIPOPROTEIN"/>
    <property type="match status" value="1"/>
</dbReference>
<proteinExistence type="predicted"/>
<gene>
    <name evidence="1" type="ORF">SAMN06265350_101613</name>
</gene>
<organism evidence="1 2">
    <name type="scientific">Solitalea koreensis</name>
    <dbReference type="NCBI Taxonomy" id="543615"/>
    <lineage>
        <taxon>Bacteria</taxon>
        <taxon>Pseudomonadati</taxon>
        <taxon>Bacteroidota</taxon>
        <taxon>Sphingobacteriia</taxon>
        <taxon>Sphingobacteriales</taxon>
        <taxon>Sphingobacteriaceae</taxon>
        <taxon>Solitalea</taxon>
    </lineage>
</organism>
<dbReference type="EMBL" id="FXSZ01000001">
    <property type="protein sequence ID" value="SMO40940.1"/>
    <property type="molecule type" value="Genomic_DNA"/>
</dbReference>
<dbReference type="OrthoDB" id="9760040at2"/>
<sequence>MHKFSIIVCLALIVGGCKQSPVSGGDDNTSVKINKMFNNYWEDRMKLYPLEATTNGDNRYNDLLPNDGSREYLAQTHSFYTRYLDSINTFDREKLSENDKISYDVFKREMQMNLDGYKYHTEYMPLQQFWSMHLTMPQLGSGEGNQPFKTVQDYDNFLSRIKSFNVWADTAIANMRTGVAKGYVLPQKLTIKVIPQLETIVTSDVTKNIFYGPINHFPKDFSEADKKRLTEAYTKAIKEDIIPTYQKLATFMKNEYLPKSRTSTGIDAIPNGKDYYNYLIRYWTTTNKTPDEIFTLGEQEVARLRTEMENIKDETGYKGDLKSFFTYVSTDKKFMPFKTPKEVIDAFWAIKAKEDPMLKKLFNHVPKTKFEIRQTEAFRAASSSAEYSQGSSDGSRPGIFYTPILDATKFNYTGMETLFLHEAIPGHHYQISLQQENDSLPKFRRFSWYGAYGEGWALYAESLGKELGLFTDPYQYLGHLTDAIHRCIRLVVDVGMHTKGWSREKAIQYMVDNERITEPEAIAEIERYMAIPGQALSYKIGQLKIRELRTRYENSMGEKFNVAEFHNQVLKDGCLPLDVFEQKMEAWAASLK</sequence>
<reference evidence="1 2" key="1">
    <citation type="submission" date="2017-05" db="EMBL/GenBank/DDBJ databases">
        <authorList>
            <person name="Varghese N."/>
            <person name="Submissions S."/>
        </authorList>
    </citation>
    <scope>NUCLEOTIDE SEQUENCE [LARGE SCALE GENOMIC DNA]</scope>
    <source>
        <strain evidence="1 2">DSM 21342</strain>
    </source>
</reference>
<keyword evidence="2" id="KW-1185">Reference proteome</keyword>
<dbReference type="RefSeq" id="WP_142601329.1">
    <property type="nucleotide sequence ID" value="NZ_FXSZ01000001.1"/>
</dbReference>
<dbReference type="AlphaFoldDB" id="A0A521B2D9"/>
<dbReference type="PANTHER" id="PTHR33361">
    <property type="entry name" value="GLR0591 PROTEIN"/>
    <property type="match status" value="1"/>
</dbReference>
<dbReference type="Proteomes" id="UP000315971">
    <property type="component" value="Unassembled WGS sequence"/>
</dbReference>
<name>A0A521B2D9_9SPHI</name>
<dbReference type="PANTHER" id="PTHR33361:SF16">
    <property type="entry name" value="DUF885 DOMAIN-CONTAINING PROTEIN"/>
    <property type="match status" value="1"/>
</dbReference>
<protein>
    <submittedName>
        <fullName evidence="1">Uncharacterized conserved protein, DUF885 familyt</fullName>
    </submittedName>
</protein>
<dbReference type="InterPro" id="IPR010281">
    <property type="entry name" value="DUF885"/>
</dbReference>
<dbReference type="Pfam" id="PF05960">
    <property type="entry name" value="DUF885"/>
    <property type="match status" value="1"/>
</dbReference>
<evidence type="ECO:0000313" key="2">
    <source>
        <dbReference type="Proteomes" id="UP000315971"/>
    </source>
</evidence>
<accession>A0A521B2D9</accession>
<evidence type="ECO:0000313" key="1">
    <source>
        <dbReference type="EMBL" id="SMO40940.1"/>
    </source>
</evidence>